<dbReference type="AlphaFoldDB" id="A0AAD7THR8"/>
<evidence type="ECO:0000256" key="1">
    <source>
        <dbReference type="SAM" id="MobiDB-lite"/>
    </source>
</evidence>
<dbReference type="Proteomes" id="UP001215151">
    <property type="component" value="Unassembled WGS sequence"/>
</dbReference>
<organism evidence="3 4">
    <name type="scientific">Trametes cubensis</name>
    <dbReference type="NCBI Taxonomy" id="1111947"/>
    <lineage>
        <taxon>Eukaryota</taxon>
        <taxon>Fungi</taxon>
        <taxon>Dikarya</taxon>
        <taxon>Basidiomycota</taxon>
        <taxon>Agaricomycotina</taxon>
        <taxon>Agaricomycetes</taxon>
        <taxon>Polyporales</taxon>
        <taxon>Polyporaceae</taxon>
        <taxon>Trametes</taxon>
    </lineage>
</organism>
<dbReference type="Pfam" id="PF26608">
    <property type="entry name" value="DUF8190"/>
    <property type="match status" value="1"/>
</dbReference>
<name>A0AAD7THR8_9APHY</name>
<dbReference type="EMBL" id="JAPEVG010000854">
    <property type="protein sequence ID" value="KAJ8454949.1"/>
    <property type="molecule type" value="Genomic_DNA"/>
</dbReference>
<feature type="region of interest" description="Disordered" evidence="1">
    <location>
        <begin position="48"/>
        <end position="68"/>
    </location>
</feature>
<protein>
    <recommendedName>
        <fullName evidence="2">DUF8190 domain-containing protein</fullName>
    </recommendedName>
</protein>
<reference evidence="3" key="1">
    <citation type="submission" date="2022-11" db="EMBL/GenBank/DDBJ databases">
        <title>Genome Sequence of Cubamyces cubensis.</title>
        <authorList>
            <person name="Buettner E."/>
        </authorList>
    </citation>
    <scope>NUCLEOTIDE SEQUENCE</scope>
    <source>
        <strain evidence="3">MPL-01</strain>
    </source>
</reference>
<gene>
    <name evidence="3" type="ORF">ONZ51_g12727</name>
</gene>
<comment type="caution">
    <text evidence="3">The sequence shown here is derived from an EMBL/GenBank/DDBJ whole genome shotgun (WGS) entry which is preliminary data.</text>
</comment>
<accession>A0AAD7THR8</accession>
<evidence type="ECO:0000313" key="4">
    <source>
        <dbReference type="Proteomes" id="UP001215151"/>
    </source>
</evidence>
<feature type="domain" description="DUF8190" evidence="2">
    <location>
        <begin position="189"/>
        <end position="295"/>
    </location>
</feature>
<evidence type="ECO:0000313" key="3">
    <source>
        <dbReference type="EMBL" id="KAJ8454949.1"/>
    </source>
</evidence>
<keyword evidence="4" id="KW-1185">Reference proteome</keyword>
<proteinExistence type="predicted"/>
<sequence>MPYRSILGSQYPAVNLFAADEDSGDENGWDGDEQENAFIDAMDALGRDAFEGPPSDGGTAPAFDGHSVPPTLEADDAMVQSAIHASVMNVTQPDLLDDKYNDMQARSISLSKLRRMYIAHDEKGALGLLRKKHRLKIDAEYSVDPEDKDLLWHITEHRLDYMTRVPTEMGFNAILPNMAHPRAGGLVGWNFKMTFGRRYWIYKGDLDVLAYNPRGSMLCIGDTDANENVWLCWMPEQALEAFPSPELMNGGNGPTVMDPVLCRVTIAMLLFMMNKSGYRDIIVDYPPVDTEAMFKQAIDVLARGNWEFSVEELHSFQETLTQWYPWWLDHAPEAYKKAMLPGRVPVAIVLKYGQNRRICVDVSKRLDAESWALNWDFSKLSRVAMAIATHYGATHVTSWEDRDVDDILQRDEVIYTTSDVGTREQIEDLNEYNLLDADGMEIPIFNEEGRRIPRRLAHFAEPYQPCSILQDLSKVPSLFENGSSAIDATTFDVEGSDNGRANVDEEVQVAGLICPHDTPTYNLYPLFYSQNVGQWQANGIIAPLTPHIDNLSRAVYPYDPGRAHCTAKNGSLF</sequence>
<dbReference type="InterPro" id="IPR058503">
    <property type="entry name" value="DUF8190"/>
</dbReference>
<evidence type="ECO:0000259" key="2">
    <source>
        <dbReference type="Pfam" id="PF26608"/>
    </source>
</evidence>